<organism evidence="3 4">
    <name type="scientific">Mesobacillus maritimus</name>
    <dbReference type="NCBI Taxonomy" id="1643336"/>
    <lineage>
        <taxon>Bacteria</taxon>
        <taxon>Bacillati</taxon>
        <taxon>Bacillota</taxon>
        <taxon>Bacilli</taxon>
        <taxon>Bacillales</taxon>
        <taxon>Bacillaceae</taxon>
        <taxon>Mesobacillus</taxon>
    </lineage>
</organism>
<sequence>MLTKEIADIVVKETMKRLGHNINIFDHNGIVLSSGEKMRIDTFHEGALQVVTSGEPLIISSDDVQKFRGVKPGINFPIFNQDEIIGVVGISGIPEKIQDFGSLVVLMTELLIKQQLLSNEVEWKSRTIETVMEELMSENLNHRKINQKLLVLNSKLSAPYVPIALSLKHVEREKPVILSLMYKEIGSILEPYSCIYAFIDSETFLLLVHSKSVHVVNQVQNLLERYMLTKYDQVRMASGHLLDKLEQVRDSFYQLRLALQLSNDQRIHIKDLEIQLLLNDINEVKRLQVKKRIQKQLTSELKETLEVFFSHDLNVKAAAEALYIHRNTLLYRLNKIQELTGYNPRKFYDSLYLKISDWL</sequence>
<dbReference type="PANTHER" id="PTHR33744">
    <property type="entry name" value="CARBOHYDRATE DIACID REGULATOR"/>
    <property type="match status" value="1"/>
</dbReference>
<proteinExistence type="predicted"/>
<evidence type="ECO:0000313" key="4">
    <source>
        <dbReference type="Proteomes" id="UP000769780"/>
    </source>
</evidence>
<feature type="domain" description="PucR C-terminal helix-turn-helix" evidence="2">
    <location>
        <begin position="301"/>
        <end position="354"/>
    </location>
</feature>
<dbReference type="Pfam" id="PF13556">
    <property type="entry name" value="HTH_30"/>
    <property type="match status" value="1"/>
</dbReference>
<evidence type="ECO:0000259" key="1">
    <source>
        <dbReference type="Pfam" id="PF05651"/>
    </source>
</evidence>
<dbReference type="PANTHER" id="PTHR33744:SF16">
    <property type="entry name" value="CARBOHYDRATE DIACID REGULATOR"/>
    <property type="match status" value="1"/>
</dbReference>
<dbReference type="RefSeq" id="WP_221870218.1">
    <property type="nucleotide sequence ID" value="NZ_JACWFH010000001.1"/>
</dbReference>
<feature type="domain" description="Putative sugar diacid recognition" evidence="1">
    <location>
        <begin position="2"/>
        <end position="135"/>
    </location>
</feature>
<protein>
    <submittedName>
        <fullName evidence="3">Helix-turn-helix domain-containing protein</fullName>
    </submittedName>
</protein>
<dbReference type="Proteomes" id="UP000769780">
    <property type="component" value="Unassembled WGS sequence"/>
</dbReference>
<dbReference type="SUPFAM" id="SSF46689">
    <property type="entry name" value="Homeodomain-like"/>
    <property type="match status" value="1"/>
</dbReference>
<keyword evidence="4" id="KW-1185">Reference proteome</keyword>
<reference evidence="3 4" key="1">
    <citation type="submission" date="2020-07" db="EMBL/GenBank/DDBJ databases">
        <title>Fungal Genomes of the International Space Station.</title>
        <authorList>
            <person name="Seuylemezian A."/>
            <person name="Singh N.K."/>
            <person name="Wood J."/>
            <person name="Venkateswaran K."/>
        </authorList>
    </citation>
    <scope>NUCLEOTIDE SEQUENCE [LARGE SCALE GENOMIC DNA]</scope>
    <source>
        <strain evidence="3 4">PL-B2</strain>
    </source>
</reference>
<gene>
    <name evidence="3" type="ORF">H0185_00730</name>
</gene>
<dbReference type="InterPro" id="IPR051448">
    <property type="entry name" value="CdaR-like_regulators"/>
</dbReference>
<dbReference type="Gene3D" id="1.10.10.2840">
    <property type="entry name" value="PucR C-terminal helix-turn-helix domain"/>
    <property type="match status" value="1"/>
</dbReference>
<name>A0ABS7JZC3_9BACI</name>
<dbReference type="InterPro" id="IPR025736">
    <property type="entry name" value="PucR_C-HTH_dom"/>
</dbReference>
<dbReference type="InterPro" id="IPR042070">
    <property type="entry name" value="PucR_C-HTH_sf"/>
</dbReference>
<evidence type="ECO:0000313" key="3">
    <source>
        <dbReference type="EMBL" id="MBY0095346.1"/>
    </source>
</evidence>
<evidence type="ECO:0000259" key="2">
    <source>
        <dbReference type="Pfam" id="PF13556"/>
    </source>
</evidence>
<comment type="caution">
    <text evidence="3">The sequence shown here is derived from an EMBL/GenBank/DDBJ whole genome shotgun (WGS) entry which is preliminary data.</text>
</comment>
<dbReference type="InterPro" id="IPR008599">
    <property type="entry name" value="Diacid_rec"/>
</dbReference>
<dbReference type="EMBL" id="JACWFH010000001">
    <property type="protein sequence ID" value="MBY0095346.1"/>
    <property type="molecule type" value="Genomic_DNA"/>
</dbReference>
<dbReference type="Pfam" id="PF05651">
    <property type="entry name" value="Diacid_rec"/>
    <property type="match status" value="1"/>
</dbReference>
<dbReference type="InterPro" id="IPR009057">
    <property type="entry name" value="Homeodomain-like_sf"/>
</dbReference>
<accession>A0ABS7JZC3</accession>